<dbReference type="InterPro" id="IPR013786">
    <property type="entry name" value="AcylCoA_DH/ox_N"/>
</dbReference>
<dbReference type="AlphaFoldDB" id="A0A3Q9FX61"/>
<evidence type="ECO:0000313" key="5">
    <source>
        <dbReference type="Proteomes" id="UP000267900"/>
    </source>
</evidence>
<dbReference type="OrthoDB" id="3404950at2"/>
<sequence length="391" mass="41952">MATNSEFTDLLAAVEKAHPLIRANGLEAEEKSRVPEQNLRLLEEAGVFRMAVPARFGGLDLGIADQGAVISEIARACPSTGWAMTVWLTGARMAAFYPDKAQEEVFAGGSVRVSIGFAPTGTLVPTEGGYLLNGRWNYNTGCHGADWDGLAAMLEHPDGTTEEFLALVPMSELSITDDWDVTSGSGTGSATTTAKDVFVPAHRVASYGEIMSTGVPGRWNSTAKGREYGVVPFIMSAYALMAVGVARGAYGLFLDRLPGRGITYTSWTDQKQHPLTQIQVATAANKIDAAEALSSKWLELLQRRADAGEDPTLEERAIVRGRTAFAGQLAKEAVELLQTASGASVIKRDVPFQRFHRDILGFTLHALAQVNVNMEVQGRVLLGLDPGTDIL</sequence>
<reference evidence="4 5" key="1">
    <citation type="submission" date="2018-12" db="EMBL/GenBank/DDBJ databases">
        <title>The whole draft genome of Streptomyce luteoverticillatus CGMCC 15060.</title>
        <authorList>
            <person name="Feng Z."/>
            <person name="Chen G."/>
            <person name="Zhang J."/>
            <person name="Zhu H."/>
            <person name="Yu X."/>
            <person name="Zhang W."/>
            <person name="Zhang X."/>
        </authorList>
    </citation>
    <scope>NUCLEOTIDE SEQUENCE [LARGE SCALE GENOMIC DNA]</scope>
    <source>
        <strain evidence="4 5">CGMCC 15060</strain>
    </source>
</reference>
<dbReference type="Gene3D" id="1.20.140.10">
    <property type="entry name" value="Butyryl-CoA Dehydrogenase, subunit A, domain 3"/>
    <property type="match status" value="1"/>
</dbReference>
<dbReference type="InterPro" id="IPR009100">
    <property type="entry name" value="AcylCoA_DH/oxidase_NM_dom_sf"/>
</dbReference>
<dbReference type="GO" id="GO:0050660">
    <property type="term" value="F:flavin adenine dinucleotide binding"/>
    <property type="evidence" value="ECO:0007669"/>
    <property type="project" value="InterPro"/>
</dbReference>
<evidence type="ECO:0000313" key="4">
    <source>
        <dbReference type="EMBL" id="AZQ72776.1"/>
    </source>
</evidence>
<dbReference type="InterPro" id="IPR037069">
    <property type="entry name" value="AcylCoA_DH/ox_N_sf"/>
</dbReference>
<dbReference type="Gene3D" id="1.10.540.10">
    <property type="entry name" value="Acyl-CoA dehydrogenase/oxidase, N-terminal domain"/>
    <property type="match status" value="1"/>
</dbReference>
<proteinExistence type="predicted"/>
<feature type="domain" description="Acyl-CoA dehydrogenase/oxidase N-terminal" evidence="2">
    <location>
        <begin position="26"/>
        <end position="87"/>
    </location>
</feature>
<evidence type="ECO:0000259" key="3">
    <source>
        <dbReference type="Pfam" id="PF08028"/>
    </source>
</evidence>
<keyword evidence="5" id="KW-1185">Reference proteome</keyword>
<evidence type="ECO:0000259" key="2">
    <source>
        <dbReference type="Pfam" id="PF02771"/>
    </source>
</evidence>
<feature type="domain" description="Acyl-CoA dehydrogenase C-terminal" evidence="3">
    <location>
        <begin position="238"/>
        <end position="369"/>
    </location>
</feature>
<dbReference type="InterPro" id="IPR036250">
    <property type="entry name" value="AcylCo_DH-like_C"/>
</dbReference>
<dbReference type="EMBL" id="CP034587">
    <property type="protein sequence ID" value="AZQ72776.1"/>
    <property type="molecule type" value="Genomic_DNA"/>
</dbReference>
<organism evidence="4 5">
    <name type="scientific">Streptomyces luteoverticillatus</name>
    <name type="common">Streptoverticillium luteoverticillatus</name>
    <dbReference type="NCBI Taxonomy" id="66425"/>
    <lineage>
        <taxon>Bacteria</taxon>
        <taxon>Bacillati</taxon>
        <taxon>Actinomycetota</taxon>
        <taxon>Actinomycetes</taxon>
        <taxon>Kitasatosporales</taxon>
        <taxon>Streptomycetaceae</taxon>
        <taxon>Streptomyces</taxon>
    </lineage>
</organism>
<evidence type="ECO:0000256" key="1">
    <source>
        <dbReference type="ARBA" id="ARBA00023002"/>
    </source>
</evidence>
<dbReference type="PANTHER" id="PTHR43884">
    <property type="entry name" value="ACYL-COA DEHYDROGENASE"/>
    <property type="match status" value="1"/>
</dbReference>
<dbReference type="InterPro" id="IPR046373">
    <property type="entry name" value="Acyl-CoA_Oxase/DH_mid-dom_sf"/>
</dbReference>
<protein>
    <submittedName>
        <fullName evidence="4">Acyl-CoA dehydrogenase</fullName>
    </submittedName>
</protein>
<dbReference type="Gene3D" id="2.40.110.10">
    <property type="entry name" value="Butyryl-CoA Dehydrogenase, subunit A, domain 2"/>
    <property type="match status" value="1"/>
</dbReference>
<dbReference type="PANTHER" id="PTHR43884:SF12">
    <property type="entry name" value="ISOVALERYL-COA DEHYDROGENASE, MITOCHONDRIAL-RELATED"/>
    <property type="match status" value="1"/>
</dbReference>
<gene>
    <name evidence="4" type="ORF">EKH77_17485</name>
</gene>
<keyword evidence="1" id="KW-0560">Oxidoreductase</keyword>
<dbReference type="RefSeq" id="WP_126915292.1">
    <property type="nucleotide sequence ID" value="NZ_CP034587.1"/>
</dbReference>
<dbReference type="PIRSF" id="PIRSF016578">
    <property type="entry name" value="HsaA"/>
    <property type="match status" value="1"/>
</dbReference>
<dbReference type="SUPFAM" id="SSF56645">
    <property type="entry name" value="Acyl-CoA dehydrogenase NM domain-like"/>
    <property type="match status" value="1"/>
</dbReference>
<dbReference type="Pfam" id="PF02771">
    <property type="entry name" value="Acyl-CoA_dh_N"/>
    <property type="match status" value="1"/>
</dbReference>
<dbReference type="Proteomes" id="UP000267900">
    <property type="component" value="Chromosome"/>
</dbReference>
<accession>A0A3Q9FX61</accession>
<dbReference type="SUPFAM" id="SSF47203">
    <property type="entry name" value="Acyl-CoA dehydrogenase C-terminal domain-like"/>
    <property type="match status" value="1"/>
</dbReference>
<dbReference type="Pfam" id="PF08028">
    <property type="entry name" value="Acyl-CoA_dh_2"/>
    <property type="match status" value="1"/>
</dbReference>
<dbReference type="InterPro" id="IPR013107">
    <property type="entry name" value="Acyl-CoA_DH_C"/>
</dbReference>
<dbReference type="GO" id="GO:0003995">
    <property type="term" value="F:acyl-CoA dehydrogenase activity"/>
    <property type="evidence" value="ECO:0007669"/>
    <property type="project" value="TreeGrafter"/>
</dbReference>
<name>A0A3Q9FX61_STRLT</name>